<dbReference type="EMBL" id="KV453910">
    <property type="protein sequence ID" value="ODV80761.1"/>
    <property type="molecule type" value="Genomic_DNA"/>
</dbReference>
<dbReference type="Proteomes" id="UP000094285">
    <property type="component" value="Unassembled WGS sequence"/>
</dbReference>
<evidence type="ECO:0000313" key="1">
    <source>
        <dbReference type="EMBL" id="ODV80761.1"/>
    </source>
</evidence>
<name>A0A1E4SML7_9ASCO</name>
<accession>A0A1E4SML7</accession>
<dbReference type="AlphaFoldDB" id="A0A1E4SML7"/>
<protein>
    <submittedName>
        <fullName evidence="1">Uncharacterized protein</fullName>
    </submittedName>
</protein>
<keyword evidence="2" id="KW-1185">Reference proteome</keyword>
<dbReference type="GeneID" id="30981486"/>
<proteinExistence type="predicted"/>
<evidence type="ECO:0000313" key="2">
    <source>
        <dbReference type="Proteomes" id="UP000094285"/>
    </source>
</evidence>
<sequence>MLSRHYNFCQYQSLSVRNQLTNTIRVFLPQLLFYTVPRLASPVDLIGEGVQEIN</sequence>
<gene>
    <name evidence="1" type="ORF">CANTADRAFT_25175</name>
</gene>
<reference evidence="2" key="1">
    <citation type="submission" date="2016-05" db="EMBL/GenBank/DDBJ databases">
        <title>Comparative genomics of biotechnologically important yeasts.</title>
        <authorList>
            <consortium name="DOE Joint Genome Institute"/>
            <person name="Riley R."/>
            <person name="Haridas S."/>
            <person name="Wolfe K.H."/>
            <person name="Lopes M.R."/>
            <person name="Hittinger C.T."/>
            <person name="Goker M."/>
            <person name="Salamov A."/>
            <person name="Wisecaver J."/>
            <person name="Long T.M."/>
            <person name="Aerts A.L."/>
            <person name="Barry K."/>
            <person name="Choi C."/>
            <person name="Clum A."/>
            <person name="Coughlan A.Y."/>
            <person name="Deshpande S."/>
            <person name="Douglass A.P."/>
            <person name="Hanson S.J."/>
            <person name="Klenk H.-P."/>
            <person name="Labutti K."/>
            <person name="Lapidus A."/>
            <person name="Lindquist E."/>
            <person name="Lipzen A."/>
            <person name="Meier-Kolthoff J.P."/>
            <person name="Ohm R.A."/>
            <person name="Otillar R.P."/>
            <person name="Pangilinan J."/>
            <person name="Peng Y."/>
            <person name="Rokas A."/>
            <person name="Rosa C.A."/>
            <person name="Scheuner C."/>
            <person name="Sibirny A.A."/>
            <person name="Slot J.C."/>
            <person name="Stielow J.B."/>
            <person name="Sun H."/>
            <person name="Kurtzman C.P."/>
            <person name="Blackwell M."/>
            <person name="Grigoriev I.V."/>
            <person name="Jeffries T.W."/>
        </authorList>
    </citation>
    <scope>NUCLEOTIDE SEQUENCE [LARGE SCALE GENOMIC DNA]</scope>
    <source>
        <strain evidence="2">NRRL Y-17324</strain>
    </source>
</reference>
<organism evidence="1 2">
    <name type="scientific">Suhomyces tanzawaensis NRRL Y-17324</name>
    <dbReference type="NCBI Taxonomy" id="984487"/>
    <lineage>
        <taxon>Eukaryota</taxon>
        <taxon>Fungi</taxon>
        <taxon>Dikarya</taxon>
        <taxon>Ascomycota</taxon>
        <taxon>Saccharomycotina</taxon>
        <taxon>Pichiomycetes</taxon>
        <taxon>Debaryomycetaceae</taxon>
        <taxon>Suhomyces</taxon>
    </lineage>
</organism>
<dbReference type="RefSeq" id="XP_020065883.1">
    <property type="nucleotide sequence ID" value="XM_020207349.1"/>
</dbReference>